<dbReference type="PANTHER" id="PTHR43711">
    <property type="entry name" value="TWO-COMPONENT HISTIDINE KINASE"/>
    <property type="match status" value="1"/>
</dbReference>
<dbReference type="SUPFAM" id="SSF47384">
    <property type="entry name" value="Homodimeric domain of signal transducing histidine kinase"/>
    <property type="match status" value="1"/>
</dbReference>
<proteinExistence type="predicted"/>
<keyword evidence="5" id="KW-0547">Nucleotide-binding</keyword>
<dbReference type="PROSITE" id="PS50109">
    <property type="entry name" value="HIS_KIN"/>
    <property type="match status" value="1"/>
</dbReference>
<dbReference type="Pfam" id="PF00512">
    <property type="entry name" value="HisKA"/>
    <property type="match status" value="1"/>
</dbReference>
<dbReference type="EMBL" id="NHNT01000001">
    <property type="protein sequence ID" value="OUZ40920.1"/>
    <property type="molecule type" value="Genomic_DNA"/>
</dbReference>
<evidence type="ECO:0000256" key="3">
    <source>
        <dbReference type="ARBA" id="ARBA00022553"/>
    </source>
</evidence>
<gene>
    <name evidence="11" type="ORF">CBM15_03320</name>
</gene>
<dbReference type="RefSeq" id="WP_087615718.1">
    <property type="nucleotide sequence ID" value="NZ_JAFBEY010000002.1"/>
</dbReference>
<accession>A0ABX3ZMM8</accession>
<keyword evidence="7" id="KW-0067">ATP-binding</keyword>
<dbReference type="PANTHER" id="PTHR43711:SF26">
    <property type="entry name" value="SENSOR HISTIDINE KINASE RCSC"/>
    <property type="match status" value="1"/>
</dbReference>
<dbReference type="PRINTS" id="PR00344">
    <property type="entry name" value="BCTRLSENSOR"/>
</dbReference>
<dbReference type="SUPFAM" id="SSF55874">
    <property type="entry name" value="ATPase domain of HSP90 chaperone/DNA topoisomerase II/histidine kinase"/>
    <property type="match status" value="1"/>
</dbReference>
<dbReference type="EC" id="2.7.13.3" evidence="2"/>
<evidence type="ECO:0000259" key="10">
    <source>
        <dbReference type="PROSITE" id="PS50109"/>
    </source>
</evidence>
<dbReference type="InterPro" id="IPR005467">
    <property type="entry name" value="His_kinase_dom"/>
</dbReference>
<evidence type="ECO:0000256" key="2">
    <source>
        <dbReference type="ARBA" id="ARBA00012438"/>
    </source>
</evidence>
<keyword evidence="3" id="KW-0597">Phosphoprotein</keyword>
<sequence>MFRKIKMRLTWMNAISYFVFLVLFLTVFYISFAQILNKVQENMVESYAANNIDKFFNIYNGPPKPPQRFELEVDQVSFFYVVNRDLEILYGEELHAGFNEVLQGNLTPVETKQFKRYDYEGETLLVMTQAVRMKGETLGYIAVGQDVTTYEELLQNVLILLIMLLTVSSIGIGILSYFLVKKSMAPIQTSYEQQRQFVANASHELRTPLAVLYSSLELFEAQMKQKETDYPTDTMDDMKNEANYMNDMLSSLLTLTRSDQNQIQLTISEVDLSKVLIQRTRRFAKTVQHLSFQLDIEEDLTIEADKILVEELLYILLKNAVTYTTEGTVHVRAYKETSFVKIEVADTGIGIAAEDLPHIFERFYRADKIRNKSGTGLGLAIAKVITDLHGGQITVKSELGEGTAFTVELPIVQK</sequence>
<evidence type="ECO:0000256" key="4">
    <source>
        <dbReference type="ARBA" id="ARBA00022679"/>
    </source>
</evidence>
<dbReference type="InterPro" id="IPR004358">
    <property type="entry name" value="Sig_transdc_His_kin-like_C"/>
</dbReference>
<keyword evidence="8" id="KW-0902">Two-component regulatory system</keyword>
<evidence type="ECO:0000313" key="11">
    <source>
        <dbReference type="EMBL" id="OUZ40920.1"/>
    </source>
</evidence>
<evidence type="ECO:0000256" key="6">
    <source>
        <dbReference type="ARBA" id="ARBA00022777"/>
    </source>
</evidence>
<dbReference type="InterPro" id="IPR036097">
    <property type="entry name" value="HisK_dim/P_sf"/>
</dbReference>
<evidence type="ECO:0000256" key="5">
    <source>
        <dbReference type="ARBA" id="ARBA00022741"/>
    </source>
</evidence>
<dbReference type="Proteomes" id="UP000196594">
    <property type="component" value="Unassembled WGS sequence"/>
</dbReference>
<dbReference type="InterPro" id="IPR050736">
    <property type="entry name" value="Sensor_HK_Regulatory"/>
</dbReference>
<keyword evidence="9" id="KW-0472">Membrane</keyword>
<comment type="catalytic activity">
    <reaction evidence="1">
        <text>ATP + protein L-histidine = ADP + protein N-phospho-L-histidine.</text>
        <dbReference type="EC" id="2.7.13.3"/>
    </reaction>
</comment>
<dbReference type="CDD" id="cd00075">
    <property type="entry name" value="HATPase"/>
    <property type="match status" value="1"/>
</dbReference>
<dbReference type="GO" id="GO:0016301">
    <property type="term" value="F:kinase activity"/>
    <property type="evidence" value="ECO:0007669"/>
    <property type="project" value="UniProtKB-KW"/>
</dbReference>
<dbReference type="InterPro" id="IPR036890">
    <property type="entry name" value="HATPase_C_sf"/>
</dbReference>
<dbReference type="InterPro" id="IPR003594">
    <property type="entry name" value="HATPase_dom"/>
</dbReference>
<name>A0ABX3ZMM8_9BACL</name>
<dbReference type="Pfam" id="PF02518">
    <property type="entry name" value="HATPase_c"/>
    <property type="match status" value="1"/>
</dbReference>
<evidence type="ECO:0000256" key="7">
    <source>
        <dbReference type="ARBA" id="ARBA00022840"/>
    </source>
</evidence>
<comment type="caution">
    <text evidence="11">The sequence shown here is derived from an EMBL/GenBank/DDBJ whole genome shotgun (WGS) entry which is preliminary data.</text>
</comment>
<evidence type="ECO:0000256" key="8">
    <source>
        <dbReference type="ARBA" id="ARBA00023012"/>
    </source>
</evidence>
<evidence type="ECO:0000256" key="1">
    <source>
        <dbReference type="ARBA" id="ARBA00000085"/>
    </source>
</evidence>
<protein>
    <recommendedName>
        <fullName evidence="2">histidine kinase</fullName>
        <ecNumber evidence="2">2.7.13.3</ecNumber>
    </recommendedName>
</protein>
<keyword evidence="6 11" id="KW-0418">Kinase</keyword>
<feature type="domain" description="Histidine kinase" evidence="10">
    <location>
        <begin position="200"/>
        <end position="413"/>
    </location>
</feature>
<keyword evidence="4" id="KW-0808">Transferase</keyword>
<dbReference type="InterPro" id="IPR003661">
    <property type="entry name" value="HisK_dim/P_dom"/>
</dbReference>
<feature type="transmembrane region" description="Helical" evidence="9">
    <location>
        <begin position="157"/>
        <end position="180"/>
    </location>
</feature>
<evidence type="ECO:0000256" key="9">
    <source>
        <dbReference type="SAM" id="Phobius"/>
    </source>
</evidence>
<keyword evidence="9" id="KW-1133">Transmembrane helix</keyword>
<keyword evidence="12" id="KW-1185">Reference proteome</keyword>
<dbReference type="CDD" id="cd00082">
    <property type="entry name" value="HisKA"/>
    <property type="match status" value="1"/>
</dbReference>
<dbReference type="Gene3D" id="3.30.565.10">
    <property type="entry name" value="Histidine kinase-like ATPase, C-terminal domain"/>
    <property type="match status" value="1"/>
</dbReference>
<reference evidence="11 12" key="1">
    <citation type="journal article" date="2017" name="Int. J. Syst. Evol. Microbiol.">
        <title>Solibacillus kalamii sp. nov., isolated from a high-efficiency particulate arrestance filter system used in the International Space Station.</title>
        <authorList>
            <person name="Checinska Sielaff A."/>
            <person name="Kumar R.M."/>
            <person name="Pal D."/>
            <person name="Mayilraj S."/>
            <person name="Venkateswaran K."/>
        </authorList>
    </citation>
    <scope>NUCLEOTIDE SEQUENCE [LARGE SCALE GENOMIC DNA]</scope>
    <source>
        <strain evidence="11 12">ISSFR-015</strain>
    </source>
</reference>
<dbReference type="SMART" id="SM00388">
    <property type="entry name" value="HisKA"/>
    <property type="match status" value="1"/>
</dbReference>
<evidence type="ECO:0000313" key="12">
    <source>
        <dbReference type="Proteomes" id="UP000196594"/>
    </source>
</evidence>
<organism evidence="11 12">
    <name type="scientific">Solibacillus kalamii</name>
    <dbReference type="NCBI Taxonomy" id="1748298"/>
    <lineage>
        <taxon>Bacteria</taxon>
        <taxon>Bacillati</taxon>
        <taxon>Bacillota</taxon>
        <taxon>Bacilli</taxon>
        <taxon>Bacillales</taxon>
        <taxon>Caryophanaceae</taxon>
        <taxon>Solibacillus</taxon>
    </lineage>
</organism>
<dbReference type="SMART" id="SM00387">
    <property type="entry name" value="HATPase_c"/>
    <property type="match status" value="1"/>
</dbReference>
<keyword evidence="9" id="KW-0812">Transmembrane</keyword>
<dbReference type="Gene3D" id="1.10.287.130">
    <property type="match status" value="1"/>
</dbReference>